<comment type="subcellular location">
    <subcellularLocation>
        <location evidence="1">Virion</location>
    </subcellularLocation>
</comment>
<dbReference type="InterPro" id="IPR011050">
    <property type="entry name" value="Pectin_lyase_fold/virulence"/>
</dbReference>
<evidence type="ECO:0000313" key="4">
    <source>
        <dbReference type="EMBL" id="AGC31500.1"/>
    </source>
</evidence>
<evidence type="ECO:0000256" key="1">
    <source>
        <dbReference type="ARBA" id="ARBA00004328"/>
    </source>
</evidence>
<protein>
    <submittedName>
        <fullName evidence="4">Tail fiber protein</fullName>
    </submittedName>
</protein>
<reference evidence="4" key="1">
    <citation type="submission" date="2013-08" db="EMBL/GenBank/DDBJ databases">
        <title>Complete Genome Sequence of Bacteriophage EC1-UPM that Specifically Infects E. coli O78:K80.</title>
        <authorList>
            <person name="Sieo C.C."/>
            <person name="Tang G.H.S."/>
            <person name="Lau G.L."/>
            <person name="Abdul R.O."/>
            <person name="Ho Y.W."/>
        </authorList>
    </citation>
    <scope>NUCLEOTIDE SEQUENCE [LARGE SCALE GENOMIC DNA]</scope>
</reference>
<dbReference type="GeneID" id="40074041"/>
<dbReference type="InterPro" id="IPR012334">
    <property type="entry name" value="Pectin_lyas_fold"/>
</dbReference>
<dbReference type="Gene3D" id="2.160.20.10">
    <property type="entry name" value="Single-stranded right-handed beta-helix, Pectin lyase-like"/>
    <property type="match status" value="1"/>
</dbReference>
<dbReference type="InterPro" id="IPR024535">
    <property type="entry name" value="RHGA/B-epi-like_pectate_lyase"/>
</dbReference>
<dbReference type="EMBL" id="KC206276">
    <property type="protein sequence ID" value="AGC31500.1"/>
    <property type="molecule type" value="Genomic_DNA"/>
</dbReference>
<dbReference type="RefSeq" id="YP_009598345.1">
    <property type="nucleotide sequence ID" value="NC_041906.1"/>
</dbReference>
<evidence type="ECO:0000259" key="3">
    <source>
        <dbReference type="Pfam" id="PF12708"/>
    </source>
</evidence>
<dbReference type="Pfam" id="PF12708">
    <property type="entry name" value="Pect-lyase_RHGA_epim"/>
    <property type="match status" value="1"/>
</dbReference>
<name>M9PKD4_9CAUD</name>
<dbReference type="GO" id="GO:0044423">
    <property type="term" value="C:virion component"/>
    <property type="evidence" value="ECO:0007669"/>
    <property type="project" value="UniProtKB-KW"/>
</dbReference>
<evidence type="ECO:0000313" key="5">
    <source>
        <dbReference type="Proteomes" id="UP000012985"/>
    </source>
</evidence>
<organism evidence="4 5">
    <name type="scientific">Escherichia phage EC1-UPM</name>
    <dbReference type="NCBI Taxonomy" id="1258572"/>
    <lineage>
        <taxon>Viruses</taxon>
        <taxon>Duplodnaviria</taxon>
        <taxon>Heunggongvirae</taxon>
        <taxon>Uroviricota</taxon>
        <taxon>Caudoviricetes</taxon>
        <taxon>Schitoviridae</taxon>
        <taxon>Enquatrovirinae</taxon>
        <taxon>Gamaleyavirus</taxon>
        <taxon>Gamaleyavirus EC1UPM</taxon>
    </lineage>
</organism>
<dbReference type="KEGG" id="vg:40074041"/>
<sequence>MNAHTPFDAKKDWSNPYCQNSSNDPMVDALLGNAYHVVRTVYCNLGNLKLIYDFLNQYGMVLGVQSEAELKALTTKAKYARIYGFSRAGDRQVTDYLYVEGDRTGITPDDPEATGSWITVATSGSSSGGTYSGEGAYIPWVYSNGSATGGETSINVPDGTVGVPFIIINGDMQYVGRGFEFNADSLSVTLAQPLEEGDEVVFLLTGVPAVPDNPNVNDWVQINWLYNNGAAVGGEQVIAIPYTFQSVPAVYKNGLRLYKGLTTESYTADPDNQRILLTEPLATNDRLIVQIGGEVQVLESSDHTLQEVARATNVKDSEVILSTDTTQLLNGKKVIYSISEQKAYGLPALPSNIYINSVSNGQLTYSPGNITVDLVPVPNSGIALRADLASEDLELGDNLLTVKQPFTGSVVRTQHDKNAEMVSVKDFGAVGDGVNDDTAAFQKAFATCASIFIPAGTYKVTDLTLDKSAYGEQQVSVVHGNGAIITGNSVTLLGWRKVKASGLKFSVSEYVTLMDVRNCTFSDIDFGATRFGRWEELGRATYSIYWNKFNECRFAGMYAKTDIDSANFNSNVFDSCELRRRLDTDEAIFYFYETPNHKAVFSGTTFIGCDASYTAVFKVVDPHITWAVVWVGGFIDSGSKWFADGSNEVTTFDVVGARVPARDARPYTTPTANIGMQSGGIKNSRYIPAGSLSYLPRFKRTVAGEEIIRILSLPLPCSGEWTISANLKETGAGLESTAIANTTKGGGRTYDLIEHSGFSTTTFKADAGDVIEIIFDGKVGTATEIQSLSLTLGAGVPSAVEVNDTGRRSITNLSVGVATTIFSFTIPNYSQAAYDMQLVCKNKTGNGAGLLMKRASVLAAKTSGAARVNILEYSESSVAGDAGTSTNAGTCTLTSSVSGNTVNIMATLGNTGAAGITAAELVLIVKEI</sequence>
<dbReference type="GO" id="GO:0019058">
    <property type="term" value="P:viral life cycle"/>
    <property type="evidence" value="ECO:0007669"/>
    <property type="project" value="UniProtKB-ARBA"/>
</dbReference>
<keyword evidence="5" id="KW-1185">Reference proteome</keyword>
<feature type="domain" description="Rhamnogalacturonase A/B/Epimerase-like pectate lyase" evidence="3">
    <location>
        <begin position="422"/>
        <end position="461"/>
    </location>
</feature>
<dbReference type="Gene3D" id="3.30.2020.50">
    <property type="match status" value="1"/>
</dbReference>
<dbReference type="GO" id="GO:0051701">
    <property type="term" value="P:biological process involved in interaction with host"/>
    <property type="evidence" value="ECO:0007669"/>
    <property type="project" value="UniProtKB-ARBA"/>
</dbReference>
<evidence type="ECO:0000256" key="2">
    <source>
        <dbReference type="ARBA" id="ARBA00022844"/>
    </source>
</evidence>
<proteinExistence type="predicted"/>
<dbReference type="OrthoDB" id="3750at10239"/>
<keyword evidence="2" id="KW-0946">Virion</keyword>
<dbReference type="SUPFAM" id="SSF51126">
    <property type="entry name" value="Pectin lyase-like"/>
    <property type="match status" value="1"/>
</dbReference>
<accession>M9PKD4</accession>
<dbReference type="Proteomes" id="UP000012985">
    <property type="component" value="Segment"/>
</dbReference>